<organism evidence="1">
    <name type="scientific">uncultured bacterium</name>
    <name type="common">gcode 4</name>
    <dbReference type="NCBI Taxonomy" id="1234023"/>
    <lineage>
        <taxon>Bacteria</taxon>
        <taxon>environmental samples</taxon>
    </lineage>
</organism>
<evidence type="ECO:0000313" key="1">
    <source>
        <dbReference type="EMBL" id="EKE27095.1"/>
    </source>
</evidence>
<dbReference type="AlphaFoldDB" id="K2GUV2"/>
<comment type="caution">
    <text evidence="1">The sequence shown here is derived from an EMBL/GenBank/DDBJ whole genome shotgun (WGS) entry which is preliminary data.</text>
</comment>
<feature type="non-terminal residue" evidence="1">
    <location>
        <position position="1"/>
    </location>
</feature>
<gene>
    <name evidence="1" type="ORF">ACD_4C00045G0001</name>
</gene>
<reference evidence="1" key="1">
    <citation type="journal article" date="2012" name="Science">
        <title>Fermentation, hydrogen, and sulfur metabolism in multiple uncultivated bacterial phyla.</title>
        <authorList>
            <person name="Wrighton K.C."/>
            <person name="Thomas B.C."/>
            <person name="Sharon I."/>
            <person name="Miller C.S."/>
            <person name="Castelle C.J."/>
            <person name="VerBerkmoes N.C."/>
            <person name="Wilkins M.J."/>
            <person name="Hettich R.L."/>
            <person name="Lipton M.S."/>
            <person name="Williams K.H."/>
            <person name="Long P.E."/>
            <person name="Banfield J.F."/>
        </authorList>
    </citation>
    <scope>NUCLEOTIDE SEQUENCE [LARGE SCALE GENOMIC DNA]</scope>
</reference>
<accession>K2GUV2</accession>
<sequence length="267" mass="31040">SGEVKDLTKGFSNKDYSFEMKYVVDHEKIVQTIDKNVINDSAYKEIVLLKLPLTLDASWQFKTKTFDNKTQTITANIIEYDPYQGSITVEYSGENQYYEVRHFQKNIGITSFTKLVTYKNAKAITGYHLYQNQENAIKDEIEALDETLLNYEMAKEIPVEAEYFEIIELFNLSWVKLLNEQADDIYKIVKTDSEAHKKLELIETELTDKVEFLGFKPTAISETSTQVKIKVLELYRVADREISVNNIEYTIDKNQGTIEISDFNWNL</sequence>
<proteinExistence type="predicted"/>
<name>K2GUV2_9BACT</name>
<dbReference type="EMBL" id="AMFJ01000561">
    <property type="protein sequence ID" value="EKE27095.1"/>
    <property type="molecule type" value="Genomic_DNA"/>
</dbReference>
<protein>
    <submittedName>
        <fullName evidence="1">Uncharacterized protein</fullName>
    </submittedName>
</protein>